<evidence type="ECO:0000313" key="2">
    <source>
        <dbReference type="EMBL" id="GIG99736.1"/>
    </source>
</evidence>
<dbReference type="Gene3D" id="1.10.260.40">
    <property type="entry name" value="lambda repressor-like DNA-binding domains"/>
    <property type="match status" value="1"/>
</dbReference>
<name>A0ABQ4EYJ5_9ACTN</name>
<reference evidence="2 3" key="1">
    <citation type="submission" date="2021-01" db="EMBL/GenBank/DDBJ databases">
        <title>Whole genome shotgun sequence of Plantactinospora mayteni NBRC 109088.</title>
        <authorList>
            <person name="Komaki H."/>
            <person name="Tamura T."/>
        </authorList>
    </citation>
    <scope>NUCLEOTIDE SEQUENCE [LARGE SCALE GENOMIC DNA]</scope>
    <source>
        <strain evidence="2 3">NBRC 109088</strain>
    </source>
</reference>
<dbReference type="SUPFAM" id="SSF47413">
    <property type="entry name" value="lambda repressor-like DNA-binding domains"/>
    <property type="match status" value="1"/>
</dbReference>
<proteinExistence type="predicted"/>
<accession>A0ABQ4EYJ5</accession>
<evidence type="ECO:0000313" key="3">
    <source>
        <dbReference type="Proteomes" id="UP000621500"/>
    </source>
</evidence>
<dbReference type="PROSITE" id="PS50943">
    <property type="entry name" value="HTH_CROC1"/>
    <property type="match status" value="1"/>
</dbReference>
<dbReference type="Pfam" id="PF13560">
    <property type="entry name" value="HTH_31"/>
    <property type="match status" value="1"/>
</dbReference>
<protein>
    <recommendedName>
        <fullName evidence="1">HTH cro/C1-type domain-containing protein</fullName>
    </recommendedName>
</protein>
<sequence length="392" mass="42432">MPETGFAARMRELRTERGMSLRKLAATAFYGKSYLHELETGMKEPTPQAAKRIDDALGAGGTLAALASTGMRRREVIARAGLAVALPHTILDHGRRVGADTPRQIADRTARLRRIDDYLGGADTVAMYAAELESTLRIIQDGSYTATTGRELLRVFAEQAQMAGWAAFDAGQHDDAGQWYRSSLAAARDAGDLPLAGNAINLLAYQELALGQAATATIAAAYDTAAESATPVVRALLHMRGAWVHAVNGHADDTERHLDLGTACLTEHHDRPEPDWVYWVDRREADIMAGRCWAVLRRPMRAIPILEAALGCYEDTHAREKALYLSWLADAYLDANEVEQGCATAARAVRLSAGVGSTRPGQRIEAFLGRLGPYALTPCATELRGLVSGRQG</sequence>
<feature type="domain" description="HTH cro/C1-type" evidence="1">
    <location>
        <begin position="10"/>
        <end position="66"/>
    </location>
</feature>
<comment type="caution">
    <text evidence="2">The sequence shown here is derived from an EMBL/GenBank/DDBJ whole genome shotgun (WGS) entry which is preliminary data.</text>
</comment>
<keyword evidence="3" id="KW-1185">Reference proteome</keyword>
<dbReference type="CDD" id="cd00093">
    <property type="entry name" value="HTH_XRE"/>
    <property type="match status" value="1"/>
</dbReference>
<dbReference type="InterPro" id="IPR011990">
    <property type="entry name" value="TPR-like_helical_dom_sf"/>
</dbReference>
<dbReference type="SMART" id="SM00530">
    <property type="entry name" value="HTH_XRE"/>
    <property type="match status" value="1"/>
</dbReference>
<evidence type="ECO:0000259" key="1">
    <source>
        <dbReference type="PROSITE" id="PS50943"/>
    </source>
</evidence>
<gene>
    <name evidence="2" type="ORF">Pma05_63090</name>
</gene>
<dbReference type="SUPFAM" id="SSF48452">
    <property type="entry name" value="TPR-like"/>
    <property type="match status" value="1"/>
</dbReference>
<dbReference type="EMBL" id="BONX01000047">
    <property type="protein sequence ID" value="GIG99736.1"/>
    <property type="molecule type" value="Genomic_DNA"/>
</dbReference>
<dbReference type="InterPro" id="IPR001387">
    <property type="entry name" value="Cro/C1-type_HTH"/>
</dbReference>
<dbReference type="InterPro" id="IPR010982">
    <property type="entry name" value="Lambda_DNA-bd_dom_sf"/>
</dbReference>
<organism evidence="2 3">
    <name type="scientific">Plantactinospora mayteni</name>
    <dbReference type="NCBI Taxonomy" id="566021"/>
    <lineage>
        <taxon>Bacteria</taxon>
        <taxon>Bacillati</taxon>
        <taxon>Actinomycetota</taxon>
        <taxon>Actinomycetes</taxon>
        <taxon>Micromonosporales</taxon>
        <taxon>Micromonosporaceae</taxon>
        <taxon>Plantactinospora</taxon>
    </lineage>
</organism>
<dbReference type="RefSeq" id="WP_203861098.1">
    <property type="nucleotide sequence ID" value="NZ_BAAAZQ010000001.1"/>
</dbReference>
<dbReference type="Proteomes" id="UP000621500">
    <property type="component" value="Unassembled WGS sequence"/>
</dbReference>